<dbReference type="InterPro" id="IPR046358">
    <property type="entry name" value="Flagellin_C"/>
</dbReference>
<keyword evidence="5" id="KW-0969">Cilium</keyword>
<sequence length="335" mass="36470">MILNSYGDMAQHLFLRSRNTELKENVTTLSEEFATGKSANLSERLGGDFTYLADLESSLNRIGSYMVANSEVRLFATATQGSLDKVHSQVEAMRNDILRLSPALDTENAQQFGSQAKQRLSSAINLMNTAVGGRTIFAGTATDTKPLNDTSTLMTAILTEVSGLTTSNDIIQEVKDWFDDPAGFDAVMYRGSTTSLQPVTVGEGEQVTLGIRADDENLKHALQSYVITALADEPSLGLTEDVQIDLVIKASSELTESADRLIDLQADVGFIEGQLEAVNTRNEASKTSLSIVKNNLVSADPYETYTRLQEAQTQLEGLYTITARSSQLSLLKYIS</sequence>
<dbReference type="STRING" id="1396826.PHA8399_03608"/>
<protein>
    <submittedName>
        <fullName evidence="5">Flagellar hook-associated protein FlgL</fullName>
    </submittedName>
</protein>
<evidence type="ECO:0000313" key="6">
    <source>
        <dbReference type="Proteomes" id="UP000051326"/>
    </source>
</evidence>
<dbReference type="EMBL" id="CYSR01000031">
    <property type="protein sequence ID" value="CUI01463.1"/>
    <property type="molecule type" value="Genomic_DNA"/>
</dbReference>
<comment type="subcellular location">
    <subcellularLocation>
        <location evidence="1">Bacterial flagellum</location>
    </subcellularLocation>
</comment>
<dbReference type="GO" id="GO:0005198">
    <property type="term" value="F:structural molecule activity"/>
    <property type="evidence" value="ECO:0007669"/>
    <property type="project" value="UniProtKB-UniRule"/>
</dbReference>
<evidence type="ECO:0000259" key="4">
    <source>
        <dbReference type="Pfam" id="PF00700"/>
    </source>
</evidence>
<dbReference type="Gene3D" id="1.20.1330.10">
    <property type="entry name" value="f41 fragment of flagellin, N-terminal domain"/>
    <property type="match status" value="1"/>
</dbReference>
<evidence type="ECO:0000313" key="5">
    <source>
        <dbReference type="EMBL" id="CUI01463.1"/>
    </source>
</evidence>
<comment type="similarity">
    <text evidence="2">Belongs to the bacterial flagellin family.</text>
</comment>
<evidence type="ECO:0000256" key="1">
    <source>
        <dbReference type="ARBA" id="ARBA00004365"/>
    </source>
</evidence>
<dbReference type="AlphaFoldDB" id="A0A0P1HNS7"/>
<evidence type="ECO:0000256" key="3">
    <source>
        <dbReference type="ARBA" id="ARBA00023143"/>
    </source>
</evidence>
<dbReference type="GO" id="GO:0005576">
    <property type="term" value="C:extracellular region"/>
    <property type="evidence" value="ECO:0007669"/>
    <property type="project" value="UniProtKB-SubCell"/>
</dbReference>
<name>A0A0P1HNS7_9RHOB</name>
<organism evidence="5 6">
    <name type="scientific">Leisingera aquaemixtae</name>
    <dbReference type="NCBI Taxonomy" id="1396826"/>
    <lineage>
        <taxon>Bacteria</taxon>
        <taxon>Pseudomonadati</taxon>
        <taxon>Pseudomonadota</taxon>
        <taxon>Alphaproteobacteria</taxon>
        <taxon>Rhodobacterales</taxon>
        <taxon>Roseobacteraceae</taxon>
        <taxon>Leisingera</taxon>
    </lineage>
</organism>
<accession>A0A0P1HNS7</accession>
<dbReference type="SUPFAM" id="SSF64518">
    <property type="entry name" value="Phase 1 flagellin"/>
    <property type="match status" value="1"/>
</dbReference>
<dbReference type="Proteomes" id="UP000051326">
    <property type="component" value="Unassembled WGS sequence"/>
</dbReference>
<dbReference type="GO" id="GO:0009288">
    <property type="term" value="C:bacterial-type flagellum"/>
    <property type="evidence" value="ECO:0007669"/>
    <property type="project" value="UniProtKB-SubCell"/>
</dbReference>
<proteinExistence type="inferred from homology"/>
<feature type="domain" description="Flagellin C-terminal" evidence="4">
    <location>
        <begin position="260"/>
        <end position="334"/>
    </location>
</feature>
<reference evidence="5 6" key="1">
    <citation type="submission" date="2015-09" db="EMBL/GenBank/DDBJ databases">
        <authorList>
            <consortium name="Swine Surveillance"/>
        </authorList>
    </citation>
    <scope>NUCLEOTIDE SEQUENCE [LARGE SCALE GENOMIC DNA]</scope>
    <source>
        <strain evidence="5 6">CECT 8399</strain>
    </source>
</reference>
<gene>
    <name evidence="5" type="ORF">PHA8399_03608</name>
</gene>
<dbReference type="PANTHER" id="PTHR42792">
    <property type="entry name" value="FLAGELLIN"/>
    <property type="match status" value="1"/>
</dbReference>
<dbReference type="RefSeq" id="WP_058287472.1">
    <property type="nucleotide sequence ID" value="NZ_CP041159.1"/>
</dbReference>
<keyword evidence="3" id="KW-0975">Bacterial flagellum</keyword>
<dbReference type="Pfam" id="PF00700">
    <property type="entry name" value="Flagellin_C"/>
    <property type="match status" value="1"/>
</dbReference>
<keyword evidence="5" id="KW-0282">Flagellum</keyword>
<evidence type="ECO:0000256" key="2">
    <source>
        <dbReference type="ARBA" id="ARBA00005709"/>
    </source>
</evidence>
<dbReference type="PANTHER" id="PTHR42792:SF1">
    <property type="entry name" value="FLAGELLAR HOOK-ASSOCIATED PROTEIN 3"/>
    <property type="match status" value="1"/>
</dbReference>
<dbReference type="InterPro" id="IPR001492">
    <property type="entry name" value="Flagellin"/>
</dbReference>
<keyword evidence="5" id="KW-0966">Cell projection</keyword>